<proteinExistence type="predicted"/>
<dbReference type="AlphaFoldDB" id="A0A6B9ZCF7"/>
<name>A0A6B9ZCF7_9BACT</name>
<accession>A0A6B9ZCF7</accession>
<keyword evidence="3" id="KW-1185">Reference proteome</keyword>
<organism evidence="2 3">
    <name type="scientific">Chitinophaga agri</name>
    <dbReference type="NCBI Taxonomy" id="2703787"/>
    <lineage>
        <taxon>Bacteria</taxon>
        <taxon>Pseudomonadati</taxon>
        <taxon>Bacteroidota</taxon>
        <taxon>Chitinophagia</taxon>
        <taxon>Chitinophagales</taxon>
        <taxon>Chitinophagaceae</taxon>
        <taxon>Chitinophaga</taxon>
    </lineage>
</organism>
<dbReference type="PANTHER" id="PTHR37833">
    <property type="entry name" value="LIPOPROTEIN-RELATED"/>
    <property type="match status" value="1"/>
</dbReference>
<evidence type="ECO:0000313" key="3">
    <source>
        <dbReference type="Proteomes" id="UP000476411"/>
    </source>
</evidence>
<dbReference type="Proteomes" id="UP000476411">
    <property type="component" value="Chromosome"/>
</dbReference>
<reference evidence="2 3" key="1">
    <citation type="submission" date="2020-01" db="EMBL/GenBank/DDBJ databases">
        <title>Complete genome sequence of Chitinophaga sp. H33E-04 isolated from quinoa roots.</title>
        <authorList>
            <person name="Weon H.-Y."/>
            <person name="Lee S.A."/>
        </authorList>
    </citation>
    <scope>NUCLEOTIDE SEQUENCE [LARGE SCALE GENOMIC DNA]</scope>
    <source>
        <strain evidence="2 3">H33E-04</strain>
    </source>
</reference>
<dbReference type="KEGG" id="chih:GWR21_10985"/>
<dbReference type="EMBL" id="CP048113">
    <property type="protein sequence ID" value="QHS60102.1"/>
    <property type="molecule type" value="Genomic_DNA"/>
</dbReference>
<feature type="chain" id="PRO_5025385076" evidence="1">
    <location>
        <begin position="24"/>
        <end position="148"/>
    </location>
</feature>
<dbReference type="Pfam" id="PF07610">
    <property type="entry name" value="DUF1573"/>
    <property type="match status" value="1"/>
</dbReference>
<gene>
    <name evidence="2" type="ORF">GWR21_10985</name>
</gene>
<dbReference type="PANTHER" id="PTHR37833:SF1">
    <property type="entry name" value="SIGNAL PEPTIDE PROTEIN"/>
    <property type="match status" value="1"/>
</dbReference>
<sequence>MKKIFFYLIAGSLLAGACNSSDANKSAGQDTTTAATAASTKGTPVITFDEMTHNFGNITEGERVEYSFKFTNTGDGDLLITDATSSCGCTVPDWPKEPIKPGKTSYMKVVFNSAGKEGYTEKEITIRANTKPEQVQGPKIQCTILKQK</sequence>
<feature type="signal peptide" evidence="1">
    <location>
        <begin position="1"/>
        <end position="23"/>
    </location>
</feature>
<evidence type="ECO:0000256" key="1">
    <source>
        <dbReference type="SAM" id="SignalP"/>
    </source>
</evidence>
<dbReference type="PROSITE" id="PS51257">
    <property type="entry name" value="PROKAR_LIPOPROTEIN"/>
    <property type="match status" value="1"/>
</dbReference>
<dbReference type="RefSeq" id="WP_162331795.1">
    <property type="nucleotide sequence ID" value="NZ_CP048113.1"/>
</dbReference>
<protein>
    <submittedName>
        <fullName evidence="2">DUF1573 domain-containing protein</fullName>
    </submittedName>
</protein>
<dbReference type="InterPro" id="IPR011467">
    <property type="entry name" value="DUF1573"/>
</dbReference>
<dbReference type="Gene3D" id="2.60.40.10">
    <property type="entry name" value="Immunoglobulins"/>
    <property type="match status" value="1"/>
</dbReference>
<dbReference type="InterPro" id="IPR013783">
    <property type="entry name" value="Ig-like_fold"/>
</dbReference>
<keyword evidence="1" id="KW-0732">Signal</keyword>
<evidence type="ECO:0000313" key="2">
    <source>
        <dbReference type="EMBL" id="QHS60102.1"/>
    </source>
</evidence>